<dbReference type="Gene3D" id="3.40.190.10">
    <property type="entry name" value="Periplasmic binding protein-like II"/>
    <property type="match status" value="1"/>
</dbReference>
<dbReference type="STRING" id="416943.SAMN05445871_1890"/>
<evidence type="ECO:0000256" key="1">
    <source>
        <dbReference type="ARBA" id="ARBA00006987"/>
    </source>
</evidence>
<dbReference type="Gene3D" id="3.40.190.150">
    <property type="entry name" value="Bordetella uptake gene, domain 1"/>
    <property type="match status" value="1"/>
</dbReference>
<reference evidence="4" key="1">
    <citation type="submission" date="2016-10" db="EMBL/GenBank/DDBJ databases">
        <authorList>
            <person name="Varghese N."/>
            <person name="Submissions S."/>
        </authorList>
    </citation>
    <scope>NUCLEOTIDE SEQUENCE [LARGE SCALE GENOMIC DNA]</scope>
    <source>
        <strain evidence="4">LMG 26416</strain>
    </source>
</reference>
<name>A0A1H7JBR5_9BURK</name>
<dbReference type="EMBL" id="FOAJ01000003">
    <property type="protein sequence ID" value="SEK71400.1"/>
    <property type="molecule type" value="Genomic_DNA"/>
</dbReference>
<evidence type="ECO:0000313" key="4">
    <source>
        <dbReference type="Proteomes" id="UP000199120"/>
    </source>
</evidence>
<dbReference type="PANTHER" id="PTHR42928:SF5">
    <property type="entry name" value="BLR1237 PROTEIN"/>
    <property type="match status" value="1"/>
</dbReference>
<feature type="chain" id="PRO_5030028980" evidence="2">
    <location>
        <begin position="24"/>
        <end position="321"/>
    </location>
</feature>
<protein>
    <submittedName>
        <fullName evidence="3">Tripartite-type tricarboxylate transporter, receptor component TctC</fullName>
    </submittedName>
</protein>
<dbReference type="Pfam" id="PF03401">
    <property type="entry name" value="TctC"/>
    <property type="match status" value="1"/>
</dbReference>
<organism evidence="3 4">
    <name type="scientific">Paraburkholderia caballeronis</name>
    <dbReference type="NCBI Taxonomy" id="416943"/>
    <lineage>
        <taxon>Bacteria</taxon>
        <taxon>Pseudomonadati</taxon>
        <taxon>Pseudomonadota</taxon>
        <taxon>Betaproteobacteria</taxon>
        <taxon>Burkholderiales</taxon>
        <taxon>Burkholderiaceae</taxon>
        <taxon>Paraburkholderia</taxon>
    </lineage>
</organism>
<dbReference type="PANTHER" id="PTHR42928">
    <property type="entry name" value="TRICARBOXYLATE-BINDING PROTEIN"/>
    <property type="match status" value="1"/>
</dbReference>
<keyword evidence="2" id="KW-0732">Signal</keyword>
<dbReference type="Proteomes" id="UP000199120">
    <property type="component" value="Unassembled WGS sequence"/>
</dbReference>
<comment type="similarity">
    <text evidence="1">Belongs to the UPF0065 (bug) family.</text>
</comment>
<keyword evidence="4" id="KW-1185">Reference proteome</keyword>
<dbReference type="PIRSF" id="PIRSF017082">
    <property type="entry name" value="YflP"/>
    <property type="match status" value="1"/>
</dbReference>
<dbReference type="AlphaFoldDB" id="A0A1H7JBR5"/>
<accession>A0A1H7JBR5</accession>
<evidence type="ECO:0000256" key="2">
    <source>
        <dbReference type="SAM" id="SignalP"/>
    </source>
</evidence>
<dbReference type="SUPFAM" id="SSF53850">
    <property type="entry name" value="Periplasmic binding protein-like II"/>
    <property type="match status" value="1"/>
</dbReference>
<keyword evidence="3" id="KW-0675">Receptor</keyword>
<proteinExistence type="inferred from homology"/>
<gene>
    <name evidence="3" type="ORF">SAMN05192542_103195</name>
</gene>
<feature type="signal peptide" evidence="2">
    <location>
        <begin position="1"/>
        <end position="23"/>
    </location>
</feature>
<dbReference type="InterPro" id="IPR005064">
    <property type="entry name" value="BUG"/>
</dbReference>
<evidence type="ECO:0000313" key="3">
    <source>
        <dbReference type="EMBL" id="SEK71400.1"/>
    </source>
</evidence>
<dbReference type="InterPro" id="IPR042100">
    <property type="entry name" value="Bug_dom1"/>
</dbReference>
<sequence length="321" mass="33775">MKKWRRVLAMAWAVAAFSTPVLAAYPEKPIRLIVPFSPGGGGDVQGRLIAASVGARLHQPIVVENRAGAGGNIGTTYVAHAEPDGYTLLLATAATVINPTVWAHPGFDAHKDLVAVAGWSTSPLLILANPAVPVHNLHELVDYAHSQPGKLSYASGGIGIITDVEMAMLDQNQQLKLLSVPYPGQAPAVTAVVGGYVGLISDSVASGLPFVKGDKLRALAVTSPARIPSLPDVPTVTEQGYPELARSAWYGLVAPAGTPPAVLKVLSDAVSAALDQPETRQRLANVGAIPFRQDYVAFQKFMDTEGQTWAPVVVRANLHVK</sequence>